<evidence type="ECO:0000256" key="1">
    <source>
        <dbReference type="SAM" id="MobiDB-lite"/>
    </source>
</evidence>
<protein>
    <submittedName>
        <fullName evidence="2">Uncharacterized protein</fullName>
    </submittedName>
</protein>
<reference evidence="2 3" key="1">
    <citation type="submission" date="2016-07" db="EMBL/GenBank/DDBJ databases">
        <title>Pervasive Adenine N6-methylation of Active Genes in Fungi.</title>
        <authorList>
            <consortium name="DOE Joint Genome Institute"/>
            <person name="Mondo S.J."/>
            <person name="Dannebaum R.O."/>
            <person name="Kuo R.C."/>
            <person name="Labutti K."/>
            <person name="Haridas S."/>
            <person name="Kuo A."/>
            <person name="Salamov A."/>
            <person name="Ahrendt S.R."/>
            <person name="Lipzen A."/>
            <person name="Sullivan W."/>
            <person name="Andreopoulos W.B."/>
            <person name="Clum A."/>
            <person name="Lindquist E."/>
            <person name="Daum C."/>
            <person name="Ramamoorthy G.K."/>
            <person name="Gryganskyi A."/>
            <person name="Culley D."/>
            <person name="Magnuson J.K."/>
            <person name="James T.Y."/>
            <person name="O'Malley M.A."/>
            <person name="Stajich J.E."/>
            <person name="Spatafora J.W."/>
            <person name="Visel A."/>
            <person name="Grigoriev I.V."/>
        </authorList>
    </citation>
    <scope>NUCLEOTIDE SEQUENCE [LARGE SCALE GENOMIC DNA]</scope>
    <source>
        <strain evidence="2 3">68-887.2</strain>
    </source>
</reference>
<sequence>MSHKYDITSSSPDPEVDLVSLTFRSGHGTFSFGGEASLAPTLALSPSFLSTVALPFDTSERGSTPMDSRFRQDLKSYEDIGSNSTFGEGLTPLTHRSRHESRSFASTEGFNDWGVLNEENESGTGMVVEKARRDQVDESIVPTEGEPSNVLGYVSSRTIPSPQWSLALQDQTFCQNLGDQAKAGLQRNSTMISPSVLSAITSGGSQQPCAACPAVEKVLLASINKVLLKKVRRRRQTDLEDYQEADGQITTHTEHPIFI</sequence>
<gene>
    <name evidence="2" type="ORF">BCR39DRAFT_562534</name>
</gene>
<keyword evidence="3" id="KW-1185">Reference proteome</keyword>
<dbReference type="Proteomes" id="UP000193986">
    <property type="component" value="Unassembled WGS sequence"/>
</dbReference>
<name>A0A1Y2AH54_9TREE</name>
<proteinExistence type="predicted"/>
<evidence type="ECO:0000313" key="2">
    <source>
        <dbReference type="EMBL" id="ORY21794.1"/>
    </source>
</evidence>
<evidence type="ECO:0000313" key="3">
    <source>
        <dbReference type="Proteomes" id="UP000193986"/>
    </source>
</evidence>
<dbReference type="AlphaFoldDB" id="A0A1Y2AH54"/>
<organism evidence="2 3">
    <name type="scientific">Naematelia encephala</name>
    <dbReference type="NCBI Taxonomy" id="71784"/>
    <lineage>
        <taxon>Eukaryota</taxon>
        <taxon>Fungi</taxon>
        <taxon>Dikarya</taxon>
        <taxon>Basidiomycota</taxon>
        <taxon>Agaricomycotina</taxon>
        <taxon>Tremellomycetes</taxon>
        <taxon>Tremellales</taxon>
        <taxon>Naemateliaceae</taxon>
        <taxon>Naematelia</taxon>
    </lineage>
</organism>
<comment type="caution">
    <text evidence="2">The sequence shown here is derived from an EMBL/GenBank/DDBJ whole genome shotgun (WGS) entry which is preliminary data.</text>
</comment>
<dbReference type="EMBL" id="MCFC01000104">
    <property type="protein sequence ID" value="ORY21794.1"/>
    <property type="molecule type" value="Genomic_DNA"/>
</dbReference>
<accession>A0A1Y2AH54</accession>
<feature type="region of interest" description="Disordered" evidence="1">
    <location>
        <begin position="85"/>
        <end position="104"/>
    </location>
</feature>
<dbReference type="InParanoid" id="A0A1Y2AH54"/>